<dbReference type="VEuPathDB" id="FungiDB:SPPG_04437"/>
<proteinExistence type="predicted"/>
<protein>
    <recommendedName>
        <fullName evidence="5">G-protein coupled receptors family 1 profile domain-containing protein</fullName>
    </recommendedName>
</protein>
<feature type="transmembrane region" description="Helical" evidence="2">
    <location>
        <begin position="131"/>
        <end position="153"/>
    </location>
</feature>
<feature type="transmembrane region" description="Helical" evidence="2">
    <location>
        <begin position="63"/>
        <end position="82"/>
    </location>
</feature>
<evidence type="ECO:0008006" key="5">
    <source>
        <dbReference type="Google" id="ProtNLM"/>
    </source>
</evidence>
<feature type="transmembrane region" description="Helical" evidence="2">
    <location>
        <begin position="97"/>
        <end position="119"/>
    </location>
</feature>
<feature type="transmembrane region" description="Helical" evidence="2">
    <location>
        <begin position="245"/>
        <end position="264"/>
    </location>
</feature>
<keyword evidence="2" id="KW-1133">Transmembrane helix</keyword>
<feature type="transmembrane region" description="Helical" evidence="2">
    <location>
        <begin position="215"/>
        <end position="233"/>
    </location>
</feature>
<evidence type="ECO:0000313" key="3">
    <source>
        <dbReference type="EMBL" id="KND00096.1"/>
    </source>
</evidence>
<accession>A0A0L0HF68</accession>
<dbReference type="AlphaFoldDB" id="A0A0L0HF68"/>
<dbReference type="InParanoid" id="A0A0L0HF68"/>
<organism evidence="3 4">
    <name type="scientific">Spizellomyces punctatus (strain DAOM BR117)</name>
    <dbReference type="NCBI Taxonomy" id="645134"/>
    <lineage>
        <taxon>Eukaryota</taxon>
        <taxon>Fungi</taxon>
        <taxon>Fungi incertae sedis</taxon>
        <taxon>Chytridiomycota</taxon>
        <taxon>Chytridiomycota incertae sedis</taxon>
        <taxon>Chytridiomycetes</taxon>
        <taxon>Spizellomycetales</taxon>
        <taxon>Spizellomycetaceae</taxon>
        <taxon>Spizellomyces</taxon>
    </lineage>
</organism>
<keyword evidence="2" id="KW-0472">Membrane</keyword>
<dbReference type="OrthoDB" id="2127480at2759"/>
<keyword evidence="2" id="KW-0812">Transmembrane</keyword>
<dbReference type="Proteomes" id="UP000053201">
    <property type="component" value="Unassembled WGS sequence"/>
</dbReference>
<gene>
    <name evidence="3" type="ORF">SPPG_04437</name>
</gene>
<feature type="region of interest" description="Disordered" evidence="1">
    <location>
        <begin position="283"/>
        <end position="310"/>
    </location>
</feature>
<feature type="transmembrane region" description="Helical" evidence="2">
    <location>
        <begin position="165"/>
        <end position="188"/>
    </location>
</feature>
<name>A0A0L0HF68_SPIPD</name>
<evidence type="ECO:0000256" key="1">
    <source>
        <dbReference type="SAM" id="MobiDB-lite"/>
    </source>
</evidence>
<feature type="transmembrane region" description="Helical" evidence="2">
    <location>
        <begin position="35"/>
        <end position="56"/>
    </location>
</feature>
<evidence type="ECO:0000313" key="4">
    <source>
        <dbReference type="Proteomes" id="UP000053201"/>
    </source>
</evidence>
<dbReference type="RefSeq" id="XP_016608135.1">
    <property type="nucleotide sequence ID" value="XM_016752673.1"/>
</dbReference>
<evidence type="ECO:0000256" key="2">
    <source>
        <dbReference type="SAM" id="Phobius"/>
    </source>
</evidence>
<reference evidence="3 4" key="1">
    <citation type="submission" date="2009-08" db="EMBL/GenBank/DDBJ databases">
        <title>The Genome Sequence of Spizellomyces punctatus strain DAOM BR117.</title>
        <authorList>
            <consortium name="The Broad Institute Genome Sequencing Platform"/>
            <person name="Russ C."/>
            <person name="Cuomo C."/>
            <person name="Shea T."/>
            <person name="Young S.K."/>
            <person name="Zeng Q."/>
            <person name="Koehrsen M."/>
            <person name="Haas B."/>
            <person name="Borodovsky M."/>
            <person name="Guigo R."/>
            <person name="Alvarado L."/>
            <person name="Berlin A."/>
            <person name="Bochicchio J."/>
            <person name="Borenstein D."/>
            <person name="Chapman S."/>
            <person name="Chen Z."/>
            <person name="Engels R."/>
            <person name="Freedman E."/>
            <person name="Gellesch M."/>
            <person name="Goldberg J."/>
            <person name="Griggs A."/>
            <person name="Gujja S."/>
            <person name="Heiman D."/>
            <person name="Hepburn T."/>
            <person name="Howarth C."/>
            <person name="Jen D."/>
            <person name="Larson L."/>
            <person name="Lewis B."/>
            <person name="Mehta T."/>
            <person name="Park D."/>
            <person name="Pearson M."/>
            <person name="Roberts A."/>
            <person name="Saif S."/>
            <person name="Shenoy N."/>
            <person name="Sisk P."/>
            <person name="Stolte C."/>
            <person name="Sykes S."/>
            <person name="Thomson T."/>
            <person name="Walk T."/>
            <person name="White J."/>
            <person name="Yandava C."/>
            <person name="Burger G."/>
            <person name="Gray M.W."/>
            <person name="Holland P.W.H."/>
            <person name="King N."/>
            <person name="Lang F.B.F."/>
            <person name="Roger A.J."/>
            <person name="Ruiz-Trillo I."/>
            <person name="Lander E."/>
            <person name="Nusbaum C."/>
        </authorList>
    </citation>
    <scope>NUCLEOTIDE SEQUENCE [LARGE SCALE GENOMIC DNA]</scope>
    <source>
        <strain evidence="3 4">DAOM BR117</strain>
    </source>
</reference>
<dbReference type="EMBL" id="KQ257456">
    <property type="protein sequence ID" value="KND00096.1"/>
    <property type="molecule type" value="Genomic_DNA"/>
</dbReference>
<keyword evidence="4" id="KW-1185">Reference proteome</keyword>
<dbReference type="GeneID" id="27687884"/>
<sequence length="310" mass="33420">MFIDPAVSLTIAKVQAATQAKVTDLVAVAYGGPSMLVGSCWPIMVFAFMIAVWRVSTNPNPRAILLLIATVVNLVDIANLTYGKTVAPSALAMTPHLVLLVICGQVKLGLLIAASGWRFSQVCAVARHRQMISWGITGLIATWTTANTAVGIYDVSRTGQASRVFWGMLAMFPAAYLIPAIFTFTLTLSRVEQGVKEYTSSAHASSAQKFRHLRIANNILITITFICCTAVLIVTQTFDSLQNRFVVPSVLFSGTVWLCAESCFEVLTVWQKLKVVVDTGETTPVGSRMQRSPTGKGTQAKLTGSQSAMP</sequence>